<feature type="compositionally biased region" description="Basic and acidic residues" evidence="1">
    <location>
        <begin position="78"/>
        <end position="98"/>
    </location>
</feature>
<dbReference type="eggNOG" id="ENOG502SBSC">
    <property type="taxonomic scope" value="Eukaryota"/>
</dbReference>
<evidence type="ECO:0000256" key="1">
    <source>
        <dbReference type="SAM" id="MobiDB-lite"/>
    </source>
</evidence>
<dbReference type="AlphaFoldDB" id="E5A943"/>
<gene>
    <name evidence="2" type="ORF">LEMA_P013140.1</name>
</gene>
<feature type="region of interest" description="Disordered" evidence="1">
    <location>
        <begin position="759"/>
        <end position="805"/>
    </location>
</feature>
<feature type="compositionally biased region" description="Polar residues" evidence="1">
    <location>
        <begin position="121"/>
        <end position="149"/>
    </location>
</feature>
<dbReference type="Proteomes" id="UP000002668">
    <property type="component" value="Genome"/>
</dbReference>
<accession>E5A943</accession>
<dbReference type="OMA" id="GARASFY"/>
<protein>
    <submittedName>
        <fullName evidence="2">Uncharacterized protein</fullName>
    </submittedName>
</protein>
<feature type="region of interest" description="Disordered" evidence="1">
    <location>
        <begin position="52"/>
        <end position="267"/>
    </location>
</feature>
<dbReference type="HOGENOM" id="CLU_326009_0_0_1"/>
<dbReference type="EMBL" id="FP929138">
    <property type="protein sequence ID" value="CBY00184.1"/>
    <property type="molecule type" value="Genomic_DNA"/>
</dbReference>
<evidence type="ECO:0000313" key="2">
    <source>
        <dbReference type="EMBL" id="CBY00184.1"/>
    </source>
</evidence>
<feature type="compositionally biased region" description="Low complexity" evidence="1">
    <location>
        <begin position="57"/>
        <end position="72"/>
    </location>
</feature>
<dbReference type="GeneID" id="13290315"/>
<feature type="region of interest" description="Disordered" evidence="1">
    <location>
        <begin position="683"/>
        <end position="716"/>
    </location>
</feature>
<reference evidence="3" key="1">
    <citation type="journal article" date="2011" name="Nat. Commun.">
        <title>Effector diversification within compartments of the Leptosphaeria maculans genome affected by Repeat-Induced Point mutations.</title>
        <authorList>
            <person name="Rouxel T."/>
            <person name="Grandaubert J."/>
            <person name="Hane J.K."/>
            <person name="Hoede C."/>
            <person name="van de Wouw A.P."/>
            <person name="Couloux A."/>
            <person name="Dominguez V."/>
            <person name="Anthouard V."/>
            <person name="Bally P."/>
            <person name="Bourras S."/>
            <person name="Cozijnsen A.J."/>
            <person name="Ciuffetti L.M."/>
            <person name="Degrave A."/>
            <person name="Dilmaghani A."/>
            <person name="Duret L."/>
            <person name="Fudal I."/>
            <person name="Goodwin S.B."/>
            <person name="Gout L."/>
            <person name="Glaser N."/>
            <person name="Linglin J."/>
            <person name="Kema G.H.J."/>
            <person name="Lapalu N."/>
            <person name="Lawrence C.B."/>
            <person name="May K."/>
            <person name="Meyer M."/>
            <person name="Ollivier B."/>
            <person name="Poulain J."/>
            <person name="Schoch C.L."/>
            <person name="Simon A."/>
            <person name="Spatafora J.W."/>
            <person name="Stachowiak A."/>
            <person name="Turgeon B.G."/>
            <person name="Tyler B.M."/>
            <person name="Vincent D."/>
            <person name="Weissenbach J."/>
            <person name="Amselem J."/>
            <person name="Quesneville H."/>
            <person name="Oliver R.P."/>
            <person name="Wincker P."/>
            <person name="Balesdent M.-H."/>
            <person name="Howlett B.J."/>
        </authorList>
    </citation>
    <scope>NUCLEOTIDE SEQUENCE [LARGE SCALE GENOMIC DNA]</scope>
    <source>
        <strain evidence="3">JN3 / isolate v23.1.3 / race Av1-4-5-6-7-8</strain>
    </source>
</reference>
<evidence type="ECO:0000313" key="3">
    <source>
        <dbReference type="Proteomes" id="UP000002668"/>
    </source>
</evidence>
<feature type="compositionally biased region" description="Low complexity" evidence="1">
    <location>
        <begin position="9"/>
        <end position="18"/>
    </location>
</feature>
<feature type="compositionally biased region" description="Basic and acidic residues" evidence="1">
    <location>
        <begin position="203"/>
        <end position="215"/>
    </location>
</feature>
<dbReference type="STRING" id="985895.E5A943"/>
<feature type="region of interest" description="Disordered" evidence="1">
    <location>
        <begin position="1"/>
        <end position="33"/>
    </location>
</feature>
<feature type="compositionally biased region" description="Low complexity" evidence="1">
    <location>
        <begin position="760"/>
        <end position="777"/>
    </location>
</feature>
<keyword evidence="3" id="KW-1185">Reference proteome</keyword>
<dbReference type="OrthoDB" id="3941134at2759"/>
<feature type="compositionally biased region" description="Polar residues" evidence="1">
    <location>
        <begin position="785"/>
        <end position="796"/>
    </location>
</feature>
<organism evidence="3">
    <name type="scientific">Leptosphaeria maculans (strain JN3 / isolate v23.1.3 / race Av1-4-5-6-7-8)</name>
    <name type="common">Blackleg fungus</name>
    <name type="synonym">Phoma lingam</name>
    <dbReference type="NCBI Taxonomy" id="985895"/>
    <lineage>
        <taxon>Eukaryota</taxon>
        <taxon>Fungi</taxon>
        <taxon>Dikarya</taxon>
        <taxon>Ascomycota</taxon>
        <taxon>Pezizomycotina</taxon>
        <taxon>Dothideomycetes</taxon>
        <taxon>Pleosporomycetidae</taxon>
        <taxon>Pleosporales</taxon>
        <taxon>Pleosporineae</taxon>
        <taxon>Leptosphaeriaceae</taxon>
        <taxon>Plenodomus</taxon>
        <taxon>Plenodomus lingam/Leptosphaeria maculans species complex</taxon>
    </lineage>
</organism>
<dbReference type="VEuPathDB" id="FungiDB:LEMA_P013140.1"/>
<proteinExistence type="predicted"/>
<dbReference type="InParanoid" id="E5A943"/>
<dbReference type="RefSeq" id="XP_003843663.1">
    <property type="nucleotide sequence ID" value="XM_003843615.1"/>
</dbReference>
<name>E5A943_LEPMJ</name>
<sequence>MDHWGDPWSDNANDASASKAEVTSPLPSAHTSAPVLLNGFLDDAGWGNEDHSFGDWAIAPQPTVPTATTPHALTGDAKTPDGHDPFQVGREWDVEGHGESTPPVDGHGWHQEHRTGAGTDSVPSEASDSTTTVQQGSSPHDTTIESLGQIQPDDDSSARPSTSLSERSHNEPPAESPRTSIEEDRGANKSSGHGLDVPEESAVESRQEGKGRSESVQEGVPDEAASFLTKNNTKRVPQKDNVLGSNVGDIEEDTSPDSQSFQNEPAPAQQIFKDNIFRVDTTLLDELFRPLQKLGKQDEEAPDDPIYSTAARKAWYRLTRKQTLREYNNGNADDNYIRVTWANSEIRKEVNKVVGRWAREDRLSGTGPGARASFYWDTSAPLEPKRPLVHSRTKSHVPTPRAVIPARQSLPPVNTSASAAFDWSSAETADYWKLDSPAPRSASSPLTANPVQACQLNRESRAVSVTTTSPDLGMCEIVSIQPFETMGAADPIAPPPITSSLPALTEPLNTSGSIDTKIKQTDDDGAAVAPVEDDDEWGEMVGSPIPTQLETSKTILQAALASDTLPALPATPPSNRSFFVQKQPADTMQTSHITRLKGTISPTSAIFGPRSFVSLGVEQGPVGPGILKPVKRPEMVIFDHDPKKPSSVLPADFAVLHKSENDCADPVGAPCDETIIDIPHLEPAFAPTEDDGSSTFASVTSSPPPAGTDTLQTNTASQQPIADAWANVDFSFFESAQPVPVPAQPKLGDSDAFSIFETPARSARSSSGASSKSNARSPPRASPLPIQSLTGATNAAQRRKDEEEQTIRDILSRLPNLAYMLR</sequence>